<evidence type="ECO:0000313" key="1">
    <source>
        <dbReference type="EMBL" id="CAG2192479.1"/>
    </source>
</evidence>
<organism evidence="1 2">
    <name type="scientific">Mytilus edulis</name>
    <name type="common">Blue mussel</name>
    <dbReference type="NCBI Taxonomy" id="6550"/>
    <lineage>
        <taxon>Eukaryota</taxon>
        <taxon>Metazoa</taxon>
        <taxon>Spiralia</taxon>
        <taxon>Lophotrochozoa</taxon>
        <taxon>Mollusca</taxon>
        <taxon>Bivalvia</taxon>
        <taxon>Autobranchia</taxon>
        <taxon>Pteriomorphia</taxon>
        <taxon>Mytilida</taxon>
        <taxon>Mytiloidea</taxon>
        <taxon>Mytilidae</taxon>
        <taxon>Mytilinae</taxon>
        <taxon>Mytilus</taxon>
    </lineage>
</organism>
<keyword evidence="2" id="KW-1185">Reference proteome</keyword>
<sequence length="454" mass="51523">MARENAPKMLQHYKDQKHIEILQKKKDEAISKQQRIIDEIIKIKGDIDTHGGQWVLEKDMERALENLIMALNVVESNIIQISSYQEFDLKPDRVYKIYIAERNNYGIVIKPKTKNEVKRNLRNDGYTNDAMVSGRYTDRNLLRRMKRIRSSDLVKSARCVGESKYDFSKIIKLKGATGRDVSKKGRPEGITSTASHVQETSSTSMIVANEDAATQFLFVSRRAMSFEGDFHWIYTCSCDVAGTELIECCGQQMEVTFADFKARIPGCIHTNVVGTLLEQFDAQNMINPDDSEEIEDDSTINAGDNEESVEEEITELNDGLFLIKSSKGLGVVLQGQSGTKCLTCNASVVKCKHLEMFINSRGEREKESNTNRSYQQRCYSLAKISFNSNFGMQETYKKELTDRFLVEDDVISLKPEVEMCDVCGIILTEKEDKITANIFMMNKVLKANGKTCMT</sequence>
<evidence type="ECO:0000313" key="2">
    <source>
        <dbReference type="Proteomes" id="UP000683360"/>
    </source>
</evidence>
<proteinExistence type="predicted"/>
<protein>
    <submittedName>
        <fullName evidence="1">Uncharacterized protein</fullName>
    </submittedName>
</protein>
<dbReference type="EMBL" id="CAJPWZ010000399">
    <property type="protein sequence ID" value="CAG2192479.1"/>
    <property type="molecule type" value="Genomic_DNA"/>
</dbReference>
<dbReference type="AlphaFoldDB" id="A0A8S3Q7F1"/>
<name>A0A8S3Q7F1_MYTED</name>
<comment type="caution">
    <text evidence="1">The sequence shown here is derived from an EMBL/GenBank/DDBJ whole genome shotgun (WGS) entry which is preliminary data.</text>
</comment>
<gene>
    <name evidence="1" type="ORF">MEDL_7642</name>
</gene>
<accession>A0A8S3Q7F1</accession>
<dbReference type="Proteomes" id="UP000683360">
    <property type="component" value="Unassembled WGS sequence"/>
</dbReference>
<reference evidence="1" key="1">
    <citation type="submission" date="2021-03" db="EMBL/GenBank/DDBJ databases">
        <authorList>
            <person name="Bekaert M."/>
        </authorList>
    </citation>
    <scope>NUCLEOTIDE SEQUENCE</scope>
</reference>